<comment type="similarity">
    <text evidence="2">Belongs to the carboxylate-amine ligase family. Glutamate--cysteine ligase type 2 subfamily.</text>
</comment>
<reference evidence="11 12" key="1">
    <citation type="submission" date="2024-02" db="EMBL/GenBank/DDBJ databases">
        <authorList>
            <person name="Grouzdev D."/>
        </authorList>
    </citation>
    <scope>NUCLEOTIDE SEQUENCE [LARGE SCALE GENOMIC DNA]</scope>
    <source>
        <strain evidence="11 12">9N</strain>
    </source>
</reference>
<dbReference type="PIRSF" id="PIRSF017901">
    <property type="entry name" value="GCL"/>
    <property type="match status" value="1"/>
</dbReference>
<dbReference type="Pfam" id="PF04107">
    <property type="entry name" value="GCS2"/>
    <property type="match status" value="1"/>
</dbReference>
<evidence type="ECO:0000256" key="3">
    <source>
        <dbReference type="ARBA" id="ARBA00011153"/>
    </source>
</evidence>
<gene>
    <name evidence="11" type="ORF">V3H18_04150</name>
</gene>
<dbReference type="PANTHER" id="PTHR34378:SF1">
    <property type="entry name" value="GLUTAMATE--CYSTEINE LIGASE, CHLOROPLASTIC"/>
    <property type="match status" value="1"/>
</dbReference>
<evidence type="ECO:0000256" key="8">
    <source>
        <dbReference type="ARBA" id="ARBA00022946"/>
    </source>
</evidence>
<keyword evidence="7 10" id="KW-0067">ATP-binding</keyword>
<comment type="caution">
    <text evidence="11">The sequence shown here is derived from an EMBL/GenBank/DDBJ whole genome shotgun (WGS) entry which is preliminary data.</text>
</comment>
<dbReference type="Proteomes" id="UP001350748">
    <property type="component" value="Unassembled WGS sequence"/>
</dbReference>
<evidence type="ECO:0000256" key="6">
    <source>
        <dbReference type="ARBA" id="ARBA00022741"/>
    </source>
</evidence>
<evidence type="ECO:0000313" key="12">
    <source>
        <dbReference type="Proteomes" id="UP001350748"/>
    </source>
</evidence>
<keyword evidence="4 10" id="KW-0436">Ligase</keyword>
<comment type="pathway">
    <text evidence="1">Sulfur metabolism; glutathione biosynthesis; glutathione from L-cysteine and L-glutamate: step 1/2.</text>
</comment>
<evidence type="ECO:0000256" key="2">
    <source>
        <dbReference type="ARBA" id="ARBA00010253"/>
    </source>
</evidence>
<organism evidence="11 12">
    <name type="scientific">Methylocystis borbori</name>
    <dbReference type="NCBI Taxonomy" id="3118750"/>
    <lineage>
        <taxon>Bacteria</taxon>
        <taxon>Pseudomonadati</taxon>
        <taxon>Pseudomonadota</taxon>
        <taxon>Alphaproteobacteria</taxon>
        <taxon>Hyphomicrobiales</taxon>
        <taxon>Methylocystaceae</taxon>
        <taxon>Methylocystis</taxon>
    </lineage>
</organism>
<accession>A0ABU7XED3</accession>
<keyword evidence="9" id="KW-1015">Disulfide bond</keyword>
<evidence type="ECO:0000256" key="1">
    <source>
        <dbReference type="ARBA" id="ARBA00005006"/>
    </source>
</evidence>
<keyword evidence="8" id="KW-0809">Transit peptide</keyword>
<comment type="catalytic activity">
    <reaction evidence="10">
        <text>L-cysteine + L-glutamate + ATP = gamma-L-glutamyl-L-cysteine + ADP + phosphate + H(+)</text>
        <dbReference type="Rhea" id="RHEA:13285"/>
        <dbReference type="ChEBI" id="CHEBI:15378"/>
        <dbReference type="ChEBI" id="CHEBI:29985"/>
        <dbReference type="ChEBI" id="CHEBI:30616"/>
        <dbReference type="ChEBI" id="CHEBI:35235"/>
        <dbReference type="ChEBI" id="CHEBI:43474"/>
        <dbReference type="ChEBI" id="CHEBI:58173"/>
        <dbReference type="ChEBI" id="CHEBI:456216"/>
        <dbReference type="EC" id="6.3.2.2"/>
    </reaction>
</comment>
<comment type="function">
    <text evidence="10">Catalyzes the synthesis of gamma-glutamylcysteine (gamma-GC).</text>
</comment>
<sequence>MARDVSDTTPIASRSALVEWLENGCKTGGAPLRIGTEHEKIPFYAGENAPVPYEGAGGRGGVRALLEGLQAALGWEPILDRDALIGLYQPDGGGAISLEPGGQFELSGAPLLDVHATSAEIEAHFEALAAVARPLGIRFLDLGCSPKWTREETPAMPKQRYDIMRAYMPKVGALGLDMMFRTATVQVNLDFVSEADMVLKMRVGLALQPLVTALFANSPFLEGAPTGRLSQRSFIWRDTDPDRTGMLPFVFEEGFSFERYVDYALDVPMYFVKRGDVYHDVAGASFRDLLEGRLPQLPGERATMSDWANHLSTIFPEVRLKNYLEMRGADAGPRAHLTALPALFAGLFYDSAALDQARQLTKNWSAEERETLRDEVPRLALAAMIGDRNLRDIGRDVLALAKEGLRRRARLNAEGEDETVYLTPLEVIVEEGRSLAERRLDAYHGAWGRSVEPAFTECVMPI</sequence>
<dbReference type="EC" id="6.3.2.2" evidence="10"/>
<evidence type="ECO:0000256" key="7">
    <source>
        <dbReference type="ARBA" id="ARBA00022840"/>
    </source>
</evidence>
<dbReference type="Gene3D" id="3.30.590.20">
    <property type="match status" value="1"/>
</dbReference>
<protein>
    <recommendedName>
        <fullName evidence="10">Glutamate--cysteine ligase</fullName>
        <ecNumber evidence="10">6.3.2.2</ecNumber>
    </recommendedName>
</protein>
<dbReference type="SUPFAM" id="SSF55931">
    <property type="entry name" value="Glutamine synthetase/guanido kinase"/>
    <property type="match status" value="1"/>
</dbReference>
<dbReference type="EMBL" id="JAZHYN010000008">
    <property type="protein sequence ID" value="MEF3365721.1"/>
    <property type="molecule type" value="Genomic_DNA"/>
</dbReference>
<dbReference type="GO" id="GO:0004357">
    <property type="term" value="F:glutamate-cysteine ligase activity"/>
    <property type="evidence" value="ECO:0007669"/>
    <property type="project" value="UniProtKB-EC"/>
</dbReference>
<dbReference type="RefSeq" id="WP_332080648.1">
    <property type="nucleotide sequence ID" value="NZ_JAZHYN010000008.1"/>
</dbReference>
<evidence type="ECO:0000256" key="9">
    <source>
        <dbReference type="ARBA" id="ARBA00023157"/>
    </source>
</evidence>
<evidence type="ECO:0000256" key="4">
    <source>
        <dbReference type="ARBA" id="ARBA00022598"/>
    </source>
</evidence>
<dbReference type="InterPro" id="IPR011556">
    <property type="entry name" value="Glut_cys_lig_pln_type"/>
</dbReference>
<keyword evidence="12" id="KW-1185">Reference proteome</keyword>
<proteinExistence type="inferred from homology"/>
<evidence type="ECO:0000256" key="5">
    <source>
        <dbReference type="ARBA" id="ARBA00022684"/>
    </source>
</evidence>
<keyword evidence="5" id="KW-0317">Glutathione biosynthesis</keyword>
<comment type="subunit">
    <text evidence="3">Homodimer or monomer when oxidized or reduced, respectively.</text>
</comment>
<dbReference type="InterPro" id="IPR014746">
    <property type="entry name" value="Gln_synth/guanido_kin_cat_dom"/>
</dbReference>
<dbReference type="PANTHER" id="PTHR34378">
    <property type="entry name" value="GLUTAMATE--CYSTEINE LIGASE, CHLOROPLASTIC"/>
    <property type="match status" value="1"/>
</dbReference>
<dbReference type="InterPro" id="IPR006336">
    <property type="entry name" value="GCS2"/>
</dbReference>
<comment type="similarity">
    <text evidence="10">Belongs to the glutamate--cysteine ligase type 2 family. EgtA subfamily.</text>
</comment>
<dbReference type="NCBIfam" id="TIGR01436">
    <property type="entry name" value="glu_cys_lig_pln"/>
    <property type="match status" value="1"/>
</dbReference>
<name>A0ABU7XED3_9HYPH</name>
<dbReference type="InterPro" id="IPR035434">
    <property type="entry name" value="GCL_bact_plant"/>
</dbReference>
<evidence type="ECO:0000256" key="10">
    <source>
        <dbReference type="PIRNR" id="PIRNR017901"/>
    </source>
</evidence>
<evidence type="ECO:0000313" key="11">
    <source>
        <dbReference type="EMBL" id="MEF3365721.1"/>
    </source>
</evidence>
<keyword evidence="6 10" id="KW-0547">Nucleotide-binding</keyword>